<feature type="chain" id="PRO_5015881620" description="LTXXQ motif family protein" evidence="1">
    <location>
        <begin position="22"/>
        <end position="141"/>
    </location>
</feature>
<keyword evidence="1" id="KW-0732">Signal</keyword>
<evidence type="ECO:0000256" key="1">
    <source>
        <dbReference type="SAM" id="SignalP"/>
    </source>
</evidence>
<dbReference type="RefSeq" id="WP_109388892.1">
    <property type="nucleotide sequence ID" value="NZ_QETF01000009.1"/>
</dbReference>
<dbReference type="OrthoDB" id="7062106at2"/>
<evidence type="ECO:0000313" key="3">
    <source>
        <dbReference type="Proteomes" id="UP000245293"/>
    </source>
</evidence>
<proteinExistence type="predicted"/>
<dbReference type="AlphaFoldDB" id="A0A2V1P369"/>
<sequence length="141" mass="15099">MKRFVLSAAALAIALPVTGLAQQNGPDRTALSQPVIALTGVLNKNADAVGLDEDQRAILADWIATMPAQRKALEDETLALRADLRAAIISNAPKEEREAIAARIGENETALVMMRSNCADHWRNVLTPDQFAMLLELAGAA</sequence>
<evidence type="ECO:0008006" key="4">
    <source>
        <dbReference type="Google" id="ProtNLM"/>
    </source>
</evidence>
<dbReference type="Gene3D" id="1.20.120.1490">
    <property type="match status" value="1"/>
</dbReference>
<name>A0A2V1P369_9RHOB</name>
<comment type="caution">
    <text evidence="2">The sequence shown here is derived from an EMBL/GenBank/DDBJ whole genome shotgun (WGS) entry which is preliminary data.</text>
</comment>
<feature type="signal peptide" evidence="1">
    <location>
        <begin position="1"/>
        <end position="21"/>
    </location>
</feature>
<protein>
    <recommendedName>
        <fullName evidence="4">LTXXQ motif family protein</fullName>
    </recommendedName>
</protein>
<organism evidence="2 3">
    <name type="scientific">Salibaculum griseiflavum</name>
    <dbReference type="NCBI Taxonomy" id="1914409"/>
    <lineage>
        <taxon>Bacteria</taxon>
        <taxon>Pseudomonadati</taxon>
        <taxon>Pseudomonadota</taxon>
        <taxon>Alphaproteobacteria</taxon>
        <taxon>Rhodobacterales</taxon>
        <taxon>Roseobacteraceae</taxon>
        <taxon>Salibaculum</taxon>
    </lineage>
</organism>
<accession>A0A2V1P369</accession>
<dbReference type="Proteomes" id="UP000245293">
    <property type="component" value="Unassembled WGS sequence"/>
</dbReference>
<dbReference type="EMBL" id="QETF01000009">
    <property type="protein sequence ID" value="PWG16855.1"/>
    <property type="molecule type" value="Genomic_DNA"/>
</dbReference>
<keyword evidence="3" id="KW-1185">Reference proteome</keyword>
<evidence type="ECO:0000313" key="2">
    <source>
        <dbReference type="EMBL" id="PWG16855.1"/>
    </source>
</evidence>
<gene>
    <name evidence="2" type="ORF">DFK10_10025</name>
</gene>
<reference evidence="3" key="1">
    <citation type="submission" date="2018-05" db="EMBL/GenBank/DDBJ databases">
        <authorList>
            <person name="Du Z."/>
            <person name="Wang X."/>
        </authorList>
    </citation>
    <scope>NUCLEOTIDE SEQUENCE [LARGE SCALE GENOMIC DNA]</scope>
    <source>
        <strain evidence="3">WDS4C29</strain>
    </source>
</reference>